<gene>
    <name evidence="1" type="ORF">GCM10008957_35470</name>
</gene>
<reference evidence="1" key="2">
    <citation type="submission" date="2020-09" db="EMBL/GenBank/DDBJ databases">
        <authorList>
            <person name="Sun Q."/>
            <person name="Ohkuma M."/>
        </authorList>
    </citation>
    <scope>NUCLEOTIDE SEQUENCE</scope>
    <source>
        <strain evidence="1">JCM 31311</strain>
    </source>
</reference>
<dbReference type="AlphaFoldDB" id="A0A918CFN2"/>
<comment type="caution">
    <text evidence="1">The sequence shown here is derived from an EMBL/GenBank/DDBJ whole genome shotgun (WGS) entry which is preliminary data.</text>
</comment>
<evidence type="ECO:0000313" key="1">
    <source>
        <dbReference type="EMBL" id="GGR19976.1"/>
    </source>
</evidence>
<protein>
    <submittedName>
        <fullName evidence="1">Uncharacterized protein</fullName>
    </submittedName>
</protein>
<dbReference type="EMBL" id="BMQL01000024">
    <property type="protein sequence ID" value="GGR19976.1"/>
    <property type="molecule type" value="Genomic_DNA"/>
</dbReference>
<keyword evidence="2" id="KW-1185">Reference proteome</keyword>
<sequence length="68" mass="7476">MAYVTRNSGEVPGGFWTKAPSLFYVLDITLMVLKAAKQGRTLPLTSQTDRPRALLPCPAWVPGLETEN</sequence>
<dbReference type="Proteomes" id="UP000603865">
    <property type="component" value="Unassembled WGS sequence"/>
</dbReference>
<name>A0A918CFN2_9DEIO</name>
<evidence type="ECO:0000313" key="2">
    <source>
        <dbReference type="Proteomes" id="UP000603865"/>
    </source>
</evidence>
<organism evidence="1 2">
    <name type="scientific">Deinococcus ruber</name>
    <dbReference type="NCBI Taxonomy" id="1848197"/>
    <lineage>
        <taxon>Bacteria</taxon>
        <taxon>Thermotogati</taxon>
        <taxon>Deinococcota</taxon>
        <taxon>Deinococci</taxon>
        <taxon>Deinococcales</taxon>
        <taxon>Deinococcaceae</taxon>
        <taxon>Deinococcus</taxon>
    </lineage>
</organism>
<reference evidence="1" key="1">
    <citation type="journal article" date="2014" name="Int. J. Syst. Evol. Microbiol.">
        <title>Complete genome sequence of Corynebacterium casei LMG S-19264T (=DSM 44701T), isolated from a smear-ripened cheese.</title>
        <authorList>
            <consortium name="US DOE Joint Genome Institute (JGI-PGF)"/>
            <person name="Walter F."/>
            <person name="Albersmeier A."/>
            <person name="Kalinowski J."/>
            <person name="Ruckert C."/>
        </authorList>
    </citation>
    <scope>NUCLEOTIDE SEQUENCE</scope>
    <source>
        <strain evidence="1">JCM 31311</strain>
    </source>
</reference>
<accession>A0A918CFN2</accession>
<proteinExistence type="predicted"/>
<dbReference type="RefSeq" id="WP_189091842.1">
    <property type="nucleotide sequence ID" value="NZ_BMQL01000024.1"/>
</dbReference>